<proteinExistence type="predicted"/>
<keyword evidence="1" id="KW-1133">Transmembrane helix</keyword>
<comment type="caution">
    <text evidence="2">The sequence shown here is derived from an EMBL/GenBank/DDBJ whole genome shotgun (WGS) entry which is preliminary data.</text>
</comment>
<accession>A0ABS1V6M6</accession>
<gene>
    <name evidence="2" type="ORF">JMJ55_18530</name>
</gene>
<sequence>MGFGTVQQDTIRWRYALLILAVVLAAVGTVVHEGWDLDRNGALCLWEALMVLVRLMAFPVHALLRLTPGPLLEAVGLPDAPWPSSALLAVGASLPLWGLLVIGGLMAEAWLELGAESGRAGPGAAQRGAKAR</sequence>
<feature type="transmembrane region" description="Helical" evidence="1">
    <location>
        <begin position="43"/>
        <end position="64"/>
    </location>
</feature>
<keyword evidence="1" id="KW-0812">Transmembrane</keyword>
<evidence type="ECO:0000313" key="2">
    <source>
        <dbReference type="EMBL" id="MBL6457334.1"/>
    </source>
</evidence>
<feature type="transmembrane region" description="Helical" evidence="1">
    <location>
        <begin position="12"/>
        <end position="31"/>
    </location>
</feature>
<feature type="transmembrane region" description="Helical" evidence="1">
    <location>
        <begin position="84"/>
        <end position="107"/>
    </location>
</feature>
<evidence type="ECO:0000313" key="3">
    <source>
        <dbReference type="Proteomes" id="UP000606490"/>
    </source>
</evidence>
<protein>
    <submittedName>
        <fullName evidence="2">Uncharacterized protein</fullName>
    </submittedName>
</protein>
<reference evidence="2 3" key="1">
    <citation type="submission" date="2021-01" db="EMBL/GenBank/DDBJ databases">
        <title>Belnapia mucosa sp. nov. and Belnapia arida sp. nov., isolated from the Tabernas Desert (Almeria, Spain).</title>
        <authorList>
            <person name="Molina-Menor E."/>
            <person name="Vidal-Verdu A."/>
            <person name="Calonge A."/>
            <person name="Satari L."/>
            <person name="Pereto Magraner J."/>
            <person name="Porcar Miralles M."/>
        </authorList>
    </citation>
    <scope>NUCLEOTIDE SEQUENCE [LARGE SCALE GENOMIC DNA]</scope>
    <source>
        <strain evidence="2 3">T6</strain>
    </source>
</reference>
<evidence type="ECO:0000256" key="1">
    <source>
        <dbReference type="SAM" id="Phobius"/>
    </source>
</evidence>
<keyword evidence="3" id="KW-1185">Reference proteome</keyword>
<dbReference type="Proteomes" id="UP000606490">
    <property type="component" value="Unassembled WGS sequence"/>
</dbReference>
<dbReference type="RefSeq" id="WP_202827080.1">
    <property type="nucleotide sequence ID" value="NZ_JAEUXJ010000008.1"/>
</dbReference>
<dbReference type="EMBL" id="JAEUXJ010000008">
    <property type="protein sequence ID" value="MBL6457334.1"/>
    <property type="molecule type" value="Genomic_DNA"/>
</dbReference>
<organism evidence="2 3">
    <name type="scientific">Belnapia mucosa</name>
    <dbReference type="NCBI Taxonomy" id="2804532"/>
    <lineage>
        <taxon>Bacteria</taxon>
        <taxon>Pseudomonadati</taxon>
        <taxon>Pseudomonadota</taxon>
        <taxon>Alphaproteobacteria</taxon>
        <taxon>Acetobacterales</taxon>
        <taxon>Roseomonadaceae</taxon>
        <taxon>Belnapia</taxon>
    </lineage>
</organism>
<keyword evidence="1" id="KW-0472">Membrane</keyword>
<name>A0ABS1V6M6_9PROT</name>